<protein>
    <submittedName>
        <fullName evidence="1">Uncharacterized protein</fullName>
    </submittedName>
</protein>
<evidence type="ECO:0000313" key="1">
    <source>
        <dbReference type="EMBL" id="DAF64516.1"/>
    </source>
</evidence>
<accession>A0A8S5TN05</accession>
<sequence length="59" mass="6987">MQEKDDIKGMAQTFREAADILDEIADLDNKEDMTREERKEKEEELSARFLLKMIKIQQA</sequence>
<organism evidence="1">
    <name type="scientific">Myoviridae sp. ctu6J18</name>
    <dbReference type="NCBI Taxonomy" id="2827714"/>
    <lineage>
        <taxon>Viruses</taxon>
        <taxon>Duplodnaviria</taxon>
        <taxon>Heunggongvirae</taxon>
        <taxon>Uroviricota</taxon>
        <taxon>Caudoviricetes</taxon>
    </lineage>
</organism>
<name>A0A8S5TN05_9CAUD</name>
<proteinExistence type="predicted"/>
<dbReference type="EMBL" id="BK032862">
    <property type="protein sequence ID" value="DAF64516.1"/>
    <property type="molecule type" value="Genomic_DNA"/>
</dbReference>
<reference evidence="1" key="1">
    <citation type="journal article" date="2021" name="Proc. Natl. Acad. Sci. U.S.A.">
        <title>A Catalog of Tens of Thousands of Viruses from Human Metagenomes Reveals Hidden Associations with Chronic Diseases.</title>
        <authorList>
            <person name="Tisza M.J."/>
            <person name="Buck C.B."/>
        </authorList>
    </citation>
    <scope>NUCLEOTIDE SEQUENCE</scope>
    <source>
        <strain evidence="1">Ctu6J18</strain>
    </source>
</reference>